<dbReference type="InterPro" id="IPR016286">
    <property type="entry name" value="FUC_metazoa-typ"/>
</dbReference>
<dbReference type="Pfam" id="PF01120">
    <property type="entry name" value="Alpha_L_fucos"/>
    <property type="match status" value="1"/>
</dbReference>
<evidence type="ECO:0000313" key="9">
    <source>
        <dbReference type="EMBL" id="MBC8544410.1"/>
    </source>
</evidence>
<dbReference type="Gene3D" id="3.20.20.80">
    <property type="entry name" value="Glycosidases"/>
    <property type="match status" value="1"/>
</dbReference>
<evidence type="ECO:0000259" key="8">
    <source>
        <dbReference type="Pfam" id="PF01120"/>
    </source>
</evidence>
<evidence type="ECO:0000256" key="4">
    <source>
        <dbReference type="ARBA" id="ARBA00022729"/>
    </source>
</evidence>
<evidence type="ECO:0000313" key="10">
    <source>
        <dbReference type="Proteomes" id="UP000657006"/>
    </source>
</evidence>
<feature type="site" description="May be important for catalysis" evidence="7">
    <location>
        <position position="262"/>
    </location>
</feature>
<keyword evidence="5" id="KW-0378">Hydrolase</keyword>
<dbReference type="RefSeq" id="WP_177718957.1">
    <property type="nucleotide sequence ID" value="NZ_JACRSQ010000021.1"/>
</dbReference>
<organism evidence="9 10">
    <name type="scientific">Bianquea renquensis</name>
    <dbReference type="NCBI Taxonomy" id="2763661"/>
    <lineage>
        <taxon>Bacteria</taxon>
        <taxon>Bacillati</taxon>
        <taxon>Bacillota</taxon>
        <taxon>Clostridia</taxon>
        <taxon>Eubacteriales</taxon>
        <taxon>Bianqueaceae</taxon>
        <taxon>Bianquea</taxon>
    </lineage>
</organism>
<evidence type="ECO:0000256" key="1">
    <source>
        <dbReference type="ARBA" id="ARBA00004071"/>
    </source>
</evidence>
<evidence type="ECO:0000256" key="2">
    <source>
        <dbReference type="ARBA" id="ARBA00007951"/>
    </source>
</evidence>
<dbReference type="PRINTS" id="PR00741">
    <property type="entry name" value="GLHYDRLASE29"/>
</dbReference>
<dbReference type="AlphaFoldDB" id="A0A926DW96"/>
<sequence>MTPEWFEKAKLGIFIHWGIYAVQGTKESWAFAYPSMSYVDYMKQLDGFTAKNYDPTYWAELFKKAGAKYAVLTAKHHDGVALWDTKCNDLSVVKRTPAGRDLVTPYCKAMREAGIKVGLYYSHTDWSMDEHLSVLCDRTKDEIREMRQKKTAFVEMWSEVKNRTFEQANRSEDHVRSWETFMDFYFRQLHEVVHNFGPLDVFWGDGMFEMKGFDWQKKRAHDMIKAANPDTVISRLPEYSDVETPEVRIPCSRPSAGVWEYCTPINGSWGYRPSDNNYKSPLQVMRLFCDILSLGGNMLLDIGPREDGTIDERQEEVLLRIGDFIRKNEEAIYESEQGLDRRFYGGGSVFSRDRKRLYLFVHEIPREGIMVKGVDTPYTKASILSSGQELRIQEFFDGKYGCFWIHMTPDMVDPAMPTVVKVEFAEPCVPVDKWGMLWENEAAQAKEPSILRN</sequence>
<dbReference type="InterPro" id="IPR000933">
    <property type="entry name" value="Glyco_hydro_29"/>
</dbReference>
<gene>
    <name evidence="9" type="ORF">H8730_12760</name>
</gene>
<name>A0A926DW96_9FIRM</name>
<feature type="domain" description="Glycoside hydrolase family 29 N-terminal" evidence="8">
    <location>
        <begin position="2"/>
        <end position="330"/>
    </location>
</feature>
<evidence type="ECO:0000256" key="6">
    <source>
        <dbReference type="ARBA" id="ARBA00023295"/>
    </source>
</evidence>
<dbReference type="PIRSF" id="PIRSF001092">
    <property type="entry name" value="Alpha-L-fucosidase"/>
    <property type="match status" value="1"/>
</dbReference>
<accession>A0A926DW96</accession>
<keyword evidence="6" id="KW-0326">Glycosidase</keyword>
<comment type="function">
    <text evidence="1">Alpha-L-fucosidase is responsible for hydrolyzing the alpha-1,6-linked fucose joined to the reducing-end N-acetylglucosamine of the carbohydrate moieties of glycoproteins.</text>
</comment>
<keyword evidence="10" id="KW-1185">Reference proteome</keyword>
<dbReference type="GO" id="GO:0006004">
    <property type="term" value="P:fucose metabolic process"/>
    <property type="evidence" value="ECO:0007669"/>
    <property type="project" value="InterPro"/>
</dbReference>
<dbReference type="PANTHER" id="PTHR10030">
    <property type="entry name" value="ALPHA-L-FUCOSIDASE"/>
    <property type="match status" value="1"/>
</dbReference>
<evidence type="ECO:0000256" key="7">
    <source>
        <dbReference type="PIRSR" id="PIRSR001092-1"/>
    </source>
</evidence>
<dbReference type="SMART" id="SM00812">
    <property type="entry name" value="Alpha_L_fucos"/>
    <property type="match status" value="1"/>
</dbReference>
<dbReference type="InterPro" id="IPR017853">
    <property type="entry name" value="GH"/>
</dbReference>
<dbReference type="GO" id="GO:0016139">
    <property type="term" value="P:glycoside catabolic process"/>
    <property type="evidence" value="ECO:0007669"/>
    <property type="project" value="TreeGrafter"/>
</dbReference>
<dbReference type="PANTHER" id="PTHR10030:SF37">
    <property type="entry name" value="ALPHA-L-FUCOSIDASE-RELATED"/>
    <property type="match status" value="1"/>
</dbReference>
<dbReference type="SUPFAM" id="SSF51445">
    <property type="entry name" value="(Trans)glycosidases"/>
    <property type="match status" value="1"/>
</dbReference>
<comment type="caution">
    <text evidence="9">The sequence shown here is derived from an EMBL/GenBank/DDBJ whole genome shotgun (WGS) entry which is preliminary data.</text>
</comment>
<protein>
    <recommendedName>
        <fullName evidence="3">alpha-L-fucosidase</fullName>
        <ecNumber evidence="3">3.2.1.51</ecNumber>
    </recommendedName>
</protein>
<dbReference type="EMBL" id="JACRSQ010000021">
    <property type="protein sequence ID" value="MBC8544410.1"/>
    <property type="molecule type" value="Genomic_DNA"/>
</dbReference>
<evidence type="ECO:0000256" key="5">
    <source>
        <dbReference type="ARBA" id="ARBA00022801"/>
    </source>
</evidence>
<dbReference type="GO" id="GO:0004560">
    <property type="term" value="F:alpha-L-fucosidase activity"/>
    <property type="evidence" value="ECO:0007669"/>
    <property type="project" value="InterPro"/>
</dbReference>
<reference evidence="9" key="1">
    <citation type="submission" date="2020-08" db="EMBL/GenBank/DDBJ databases">
        <title>Genome public.</title>
        <authorList>
            <person name="Liu C."/>
            <person name="Sun Q."/>
        </authorList>
    </citation>
    <scope>NUCLEOTIDE SEQUENCE</scope>
    <source>
        <strain evidence="9">NSJ-32</strain>
    </source>
</reference>
<proteinExistence type="inferred from homology"/>
<keyword evidence="4" id="KW-0732">Signal</keyword>
<comment type="similarity">
    <text evidence="2">Belongs to the glycosyl hydrolase 29 family.</text>
</comment>
<dbReference type="EC" id="3.2.1.51" evidence="3"/>
<dbReference type="GO" id="GO:0005764">
    <property type="term" value="C:lysosome"/>
    <property type="evidence" value="ECO:0007669"/>
    <property type="project" value="TreeGrafter"/>
</dbReference>
<dbReference type="InterPro" id="IPR057739">
    <property type="entry name" value="Glyco_hydro_29_N"/>
</dbReference>
<evidence type="ECO:0000256" key="3">
    <source>
        <dbReference type="ARBA" id="ARBA00012662"/>
    </source>
</evidence>
<dbReference type="Proteomes" id="UP000657006">
    <property type="component" value="Unassembled WGS sequence"/>
</dbReference>